<evidence type="ECO:0000313" key="1">
    <source>
        <dbReference type="EMBL" id="GAA3612366.1"/>
    </source>
</evidence>
<organism evidence="1 2">
    <name type="scientific">Microlunatus ginsengisoli</name>
    <dbReference type="NCBI Taxonomy" id="363863"/>
    <lineage>
        <taxon>Bacteria</taxon>
        <taxon>Bacillati</taxon>
        <taxon>Actinomycetota</taxon>
        <taxon>Actinomycetes</taxon>
        <taxon>Propionibacteriales</taxon>
        <taxon>Propionibacteriaceae</taxon>
        <taxon>Microlunatus</taxon>
    </lineage>
</organism>
<keyword evidence="2" id="KW-1185">Reference proteome</keyword>
<evidence type="ECO:0000313" key="2">
    <source>
        <dbReference type="Proteomes" id="UP001501490"/>
    </source>
</evidence>
<proteinExistence type="predicted"/>
<accession>A0ABP6ZMA5</accession>
<dbReference type="EMBL" id="BAABAB010000008">
    <property type="protein sequence ID" value="GAA3612366.1"/>
    <property type="molecule type" value="Genomic_DNA"/>
</dbReference>
<dbReference type="RefSeq" id="WP_344802528.1">
    <property type="nucleotide sequence ID" value="NZ_BAABAB010000008.1"/>
</dbReference>
<name>A0ABP6ZMA5_9ACTN</name>
<dbReference type="Proteomes" id="UP001501490">
    <property type="component" value="Unassembled WGS sequence"/>
</dbReference>
<reference evidence="2" key="1">
    <citation type="journal article" date="2019" name="Int. J. Syst. Evol. Microbiol.">
        <title>The Global Catalogue of Microorganisms (GCM) 10K type strain sequencing project: providing services to taxonomists for standard genome sequencing and annotation.</title>
        <authorList>
            <consortium name="The Broad Institute Genomics Platform"/>
            <consortium name="The Broad Institute Genome Sequencing Center for Infectious Disease"/>
            <person name="Wu L."/>
            <person name="Ma J."/>
        </authorList>
    </citation>
    <scope>NUCLEOTIDE SEQUENCE [LARGE SCALE GENOMIC DNA]</scope>
    <source>
        <strain evidence="2">JCM 16929</strain>
    </source>
</reference>
<gene>
    <name evidence="1" type="ORF">GCM10022236_12690</name>
</gene>
<comment type="caution">
    <text evidence="1">The sequence shown here is derived from an EMBL/GenBank/DDBJ whole genome shotgun (WGS) entry which is preliminary data.</text>
</comment>
<sequence length="285" mass="30038">MQPAPHLGGDGGVALLGLRDQARVLLSAEAATADDTPGLAEQRTGLRAFWQAYVAGYGPVNRFTLRPIGKLDDAGGAAALEAFDPASQQAQPGGLLVCRQIEPRPQILGADNAHDALSIVLDQHGVVDLDAIALTGQSVAEARAELGEAIWQDPAAPGMWLTRAEYLSGDVRAKLDQARRAAVDDPDRWAGHVAALGQVIPADVGPGGIHARLGAVWISADDHRRFLAELLDQPRVRVAPDQALRRGIPPMCHPRPGWSAAVRPAGSWRRIVAASSSSCHPGRPG</sequence>
<protein>
    <submittedName>
        <fullName evidence="1">Uncharacterized protein</fullName>
    </submittedName>
</protein>